<keyword evidence="9 13" id="KW-0961">Cell wall biogenesis/degradation</keyword>
<keyword evidence="8 13" id="KW-0131">Cell cycle</keyword>
<dbReference type="Pfam" id="PF00275">
    <property type="entry name" value="EPSP_synthase"/>
    <property type="match status" value="1"/>
</dbReference>
<dbReference type="InParanoid" id="A0A420XLQ9"/>
<dbReference type="EC" id="2.5.1.7" evidence="13"/>
<dbReference type="NCBIfam" id="TIGR01072">
    <property type="entry name" value="murA"/>
    <property type="match status" value="1"/>
</dbReference>
<dbReference type="EMBL" id="RBWV01000014">
    <property type="protein sequence ID" value="RKS71353.1"/>
    <property type="molecule type" value="Genomic_DNA"/>
</dbReference>
<dbReference type="InterPro" id="IPR013792">
    <property type="entry name" value="RNA3'P_cycl/enolpyr_Trfase_a/b"/>
</dbReference>
<evidence type="ECO:0000256" key="7">
    <source>
        <dbReference type="ARBA" id="ARBA00022984"/>
    </source>
</evidence>
<keyword evidence="16" id="KW-1185">Reference proteome</keyword>
<comment type="caution">
    <text evidence="15">The sequence shown here is derived from an EMBL/GenBank/DDBJ whole genome shotgun (WGS) entry which is preliminary data.</text>
</comment>
<keyword evidence="7 13" id="KW-0573">Peptidoglycan synthesis</keyword>
<evidence type="ECO:0000256" key="4">
    <source>
        <dbReference type="ARBA" id="ARBA00022618"/>
    </source>
</evidence>
<organism evidence="15 16">
    <name type="scientific">Motilibacter peucedani</name>
    <dbReference type="NCBI Taxonomy" id="598650"/>
    <lineage>
        <taxon>Bacteria</taxon>
        <taxon>Bacillati</taxon>
        <taxon>Actinomycetota</taxon>
        <taxon>Actinomycetes</taxon>
        <taxon>Motilibacterales</taxon>
        <taxon>Motilibacteraceae</taxon>
        <taxon>Motilibacter</taxon>
    </lineage>
</organism>
<evidence type="ECO:0000256" key="11">
    <source>
        <dbReference type="ARBA" id="ARBA00038367"/>
    </source>
</evidence>
<dbReference type="NCBIfam" id="NF006873">
    <property type="entry name" value="PRK09369.1"/>
    <property type="match status" value="1"/>
</dbReference>
<dbReference type="InterPro" id="IPR005750">
    <property type="entry name" value="UDP_GlcNAc_COvinyl_MurA"/>
</dbReference>
<feature type="binding site" evidence="13">
    <location>
        <position position="337"/>
    </location>
    <ligand>
        <name>UDP-N-acetyl-alpha-D-glucosamine</name>
        <dbReference type="ChEBI" id="CHEBI:57705"/>
    </ligand>
</feature>
<evidence type="ECO:0000256" key="10">
    <source>
        <dbReference type="ARBA" id="ARBA00037534"/>
    </source>
</evidence>
<evidence type="ECO:0000256" key="3">
    <source>
        <dbReference type="ARBA" id="ARBA00022490"/>
    </source>
</evidence>
<dbReference type="Gene3D" id="3.65.10.10">
    <property type="entry name" value="Enolpyruvate transferase domain"/>
    <property type="match status" value="2"/>
</dbReference>
<dbReference type="GO" id="GO:0009252">
    <property type="term" value="P:peptidoglycan biosynthetic process"/>
    <property type="evidence" value="ECO:0007669"/>
    <property type="project" value="UniProtKB-UniRule"/>
</dbReference>
<comment type="pathway">
    <text evidence="2 13">Cell wall biogenesis; peptidoglycan biosynthesis.</text>
</comment>
<dbReference type="FunCoup" id="A0A420XLQ9">
    <property type="interactions" value="68"/>
</dbReference>
<keyword evidence="4 13" id="KW-0132">Cell division</keyword>
<dbReference type="GO" id="GO:0005737">
    <property type="term" value="C:cytoplasm"/>
    <property type="evidence" value="ECO:0007669"/>
    <property type="project" value="UniProtKB-SubCell"/>
</dbReference>
<dbReference type="GO" id="GO:0008360">
    <property type="term" value="P:regulation of cell shape"/>
    <property type="evidence" value="ECO:0007669"/>
    <property type="project" value="UniProtKB-KW"/>
</dbReference>
<accession>A0A420XLQ9</accession>
<comment type="function">
    <text evidence="10 13">Cell wall formation. Adds enolpyruvyl to UDP-N-acetylglucosamine.</text>
</comment>
<dbReference type="GO" id="GO:0008760">
    <property type="term" value="F:UDP-N-acetylglucosamine 1-carboxyvinyltransferase activity"/>
    <property type="evidence" value="ECO:0007669"/>
    <property type="project" value="UniProtKB-UniRule"/>
</dbReference>
<dbReference type="InterPro" id="IPR036968">
    <property type="entry name" value="Enolpyruvate_Tfrase_sf"/>
</dbReference>
<dbReference type="InterPro" id="IPR050068">
    <property type="entry name" value="MurA_subfamily"/>
</dbReference>
<dbReference type="GO" id="GO:0051301">
    <property type="term" value="P:cell division"/>
    <property type="evidence" value="ECO:0007669"/>
    <property type="project" value="UniProtKB-KW"/>
</dbReference>
<dbReference type="SUPFAM" id="SSF55205">
    <property type="entry name" value="EPT/RTPC-like"/>
    <property type="match status" value="1"/>
</dbReference>
<evidence type="ECO:0000256" key="5">
    <source>
        <dbReference type="ARBA" id="ARBA00022679"/>
    </source>
</evidence>
<dbReference type="Proteomes" id="UP000281955">
    <property type="component" value="Unassembled WGS sequence"/>
</dbReference>
<name>A0A420XLQ9_9ACTN</name>
<dbReference type="HAMAP" id="MF_00111">
    <property type="entry name" value="MurA"/>
    <property type="match status" value="1"/>
</dbReference>
<evidence type="ECO:0000256" key="8">
    <source>
        <dbReference type="ARBA" id="ARBA00023306"/>
    </source>
</evidence>
<dbReference type="CDD" id="cd01555">
    <property type="entry name" value="UdpNAET"/>
    <property type="match status" value="1"/>
</dbReference>
<dbReference type="GO" id="GO:0019277">
    <property type="term" value="P:UDP-N-acetylgalactosamine biosynthetic process"/>
    <property type="evidence" value="ECO:0007669"/>
    <property type="project" value="InterPro"/>
</dbReference>
<dbReference type="GO" id="GO:0071555">
    <property type="term" value="P:cell wall organization"/>
    <property type="evidence" value="ECO:0007669"/>
    <property type="project" value="UniProtKB-KW"/>
</dbReference>
<feature type="domain" description="Enolpyruvate transferase" evidence="14">
    <location>
        <begin position="10"/>
        <end position="416"/>
    </location>
</feature>
<evidence type="ECO:0000256" key="12">
    <source>
        <dbReference type="ARBA" id="ARBA00047527"/>
    </source>
</evidence>
<evidence type="ECO:0000256" key="1">
    <source>
        <dbReference type="ARBA" id="ARBA00004496"/>
    </source>
</evidence>
<evidence type="ECO:0000256" key="9">
    <source>
        <dbReference type="ARBA" id="ARBA00023316"/>
    </source>
</evidence>
<gene>
    <name evidence="13" type="primary">murA</name>
    <name evidence="15" type="ORF">CLV35_3149</name>
</gene>
<evidence type="ECO:0000259" key="14">
    <source>
        <dbReference type="Pfam" id="PF00275"/>
    </source>
</evidence>
<dbReference type="PANTHER" id="PTHR43783:SF1">
    <property type="entry name" value="UDP-N-ACETYLGLUCOSAMINE 1-CARBOXYVINYLTRANSFERASE"/>
    <property type="match status" value="1"/>
</dbReference>
<feature type="binding site" evidence="13">
    <location>
        <position position="315"/>
    </location>
    <ligand>
        <name>UDP-N-acetyl-alpha-D-glucosamine</name>
        <dbReference type="ChEBI" id="CHEBI:57705"/>
    </ligand>
</feature>
<feature type="active site" description="Proton donor" evidence="13">
    <location>
        <position position="120"/>
    </location>
</feature>
<comment type="caution">
    <text evidence="13">Lacks conserved residue(s) required for the propagation of feature annotation.</text>
</comment>
<evidence type="ECO:0000313" key="16">
    <source>
        <dbReference type="Proteomes" id="UP000281955"/>
    </source>
</evidence>
<dbReference type="UniPathway" id="UPA00219"/>
<dbReference type="AlphaFoldDB" id="A0A420XLQ9"/>
<dbReference type="PANTHER" id="PTHR43783">
    <property type="entry name" value="UDP-N-ACETYLGLUCOSAMINE 1-CARBOXYVINYLTRANSFERASE"/>
    <property type="match status" value="1"/>
</dbReference>
<comment type="similarity">
    <text evidence="11 13">Belongs to the EPSP synthase family. MurA subfamily.</text>
</comment>
<keyword evidence="6 13" id="KW-0133">Cell shape</keyword>
<dbReference type="FunFam" id="3.65.10.10:FF:000001">
    <property type="entry name" value="UDP-N-acetylglucosamine 1-carboxyvinyltransferase"/>
    <property type="match status" value="1"/>
</dbReference>
<protein>
    <recommendedName>
        <fullName evidence="13">UDP-N-acetylglucosamine 1-carboxyvinyltransferase</fullName>
        <ecNumber evidence="13">2.5.1.7</ecNumber>
    </recommendedName>
    <alternativeName>
        <fullName evidence="13">Enoylpyruvate transferase</fullName>
    </alternativeName>
    <alternativeName>
        <fullName evidence="13">UDP-N-acetylglucosamine enolpyruvyl transferase</fullName>
        <shortName evidence="13">EPT</shortName>
    </alternativeName>
</protein>
<evidence type="ECO:0000256" key="2">
    <source>
        <dbReference type="ARBA" id="ARBA00004752"/>
    </source>
</evidence>
<keyword evidence="3 13" id="KW-0963">Cytoplasm</keyword>
<evidence type="ECO:0000256" key="6">
    <source>
        <dbReference type="ARBA" id="ARBA00022960"/>
    </source>
</evidence>
<sequence>MVMERFRVVGGGRLSGDVRVTGAKNSVLKLMAAALLAEGTTVLEDVPDILDTAIMAELLRRLGCTVEHDRGRSSVSITVPAMPGHEADYDLVRRMRASICVLGPLLARCGQVSVARPGGDNIGSRPLDMHISGLQRLGATIETEHGNILASAPQGLAGATIWLDFPSVGATENILMAAVLAKGLTVIDNAAREPEIVDLCEMLASMGASISGAGTSTLEVEGVESLRPTRHVSVPDRIVAGTWAYAAAMTRGDVTVRNGRPEHLEIALDKLVTAGAQVERVLATDEAEGGFRVVMDRRPKAVDVVTLPFPGFATDLLPMVLAINSVAEGAAMVTENVFEARFMFVDELARLGADVRTDGHHCVVRGRQRLSGAPVTAHDIRAGAGLVVAGLVADGVTTVADAYHVDRGYPGFADQLQALGVEVTREPDPDALLAGE</sequence>
<reference evidence="15 16" key="1">
    <citation type="submission" date="2018-10" db="EMBL/GenBank/DDBJ databases">
        <title>Genomic Encyclopedia of Archaeal and Bacterial Type Strains, Phase II (KMG-II): from individual species to whole genera.</title>
        <authorList>
            <person name="Goeker M."/>
        </authorList>
    </citation>
    <scope>NUCLEOTIDE SEQUENCE [LARGE SCALE GENOMIC DNA]</scope>
    <source>
        <strain evidence="15 16">RP-AC37</strain>
    </source>
</reference>
<dbReference type="InterPro" id="IPR001986">
    <property type="entry name" value="Enolpyruvate_Tfrase_dom"/>
</dbReference>
<feature type="binding site" evidence="13">
    <location>
        <position position="96"/>
    </location>
    <ligand>
        <name>UDP-N-acetyl-alpha-D-glucosamine</name>
        <dbReference type="ChEBI" id="CHEBI:57705"/>
    </ligand>
</feature>
<keyword evidence="5 13" id="KW-0808">Transferase</keyword>
<evidence type="ECO:0000313" key="15">
    <source>
        <dbReference type="EMBL" id="RKS71353.1"/>
    </source>
</evidence>
<evidence type="ECO:0000256" key="13">
    <source>
        <dbReference type="HAMAP-Rule" id="MF_00111"/>
    </source>
</evidence>
<feature type="binding site" evidence="13">
    <location>
        <begin position="24"/>
        <end position="25"/>
    </location>
    <ligand>
        <name>phosphoenolpyruvate</name>
        <dbReference type="ChEBI" id="CHEBI:58702"/>
    </ligand>
</feature>
<comment type="subcellular location">
    <subcellularLocation>
        <location evidence="1 13">Cytoplasm</location>
    </subcellularLocation>
</comment>
<proteinExistence type="inferred from homology"/>
<comment type="catalytic activity">
    <reaction evidence="12 13">
        <text>phosphoenolpyruvate + UDP-N-acetyl-alpha-D-glucosamine = UDP-N-acetyl-3-O-(1-carboxyvinyl)-alpha-D-glucosamine + phosphate</text>
        <dbReference type="Rhea" id="RHEA:18681"/>
        <dbReference type="ChEBI" id="CHEBI:43474"/>
        <dbReference type="ChEBI" id="CHEBI:57705"/>
        <dbReference type="ChEBI" id="CHEBI:58702"/>
        <dbReference type="ChEBI" id="CHEBI:68483"/>
        <dbReference type="EC" id="2.5.1.7"/>
    </reaction>
</comment>